<evidence type="ECO:0000313" key="2">
    <source>
        <dbReference type="Proteomes" id="UP001576774"/>
    </source>
</evidence>
<accession>A0ABV4X2S0</accession>
<dbReference type="EMBL" id="JBHFNQ010000067">
    <property type="protein sequence ID" value="MFB2877067.1"/>
    <property type="molecule type" value="Genomic_DNA"/>
</dbReference>
<dbReference type="Proteomes" id="UP001576774">
    <property type="component" value="Unassembled WGS sequence"/>
</dbReference>
<proteinExistence type="predicted"/>
<comment type="caution">
    <text evidence="1">The sequence shown here is derived from an EMBL/GenBank/DDBJ whole genome shotgun (WGS) entry which is preliminary data.</text>
</comment>
<protein>
    <submittedName>
        <fullName evidence="1">Uncharacterized protein</fullName>
    </submittedName>
</protein>
<evidence type="ECO:0000313" key="1">
    <source>
        <dbReference type="EMBL" id="MFB2877067.1"/>
    </source>
</evidence>
<dbReference type="RefSeq" id="WP_413270178.1">
    <property type="nucleotide sequence ID" value="NZ_JBHFNQ010000067.1"/>
</dbReference>
<reference evidence="1 2" key="1">
    <citation type="submission" date="2024-09" db="EMBL/GenBank/DDBJ databases">
        <title>Floridaenema gen nov. (Aerosakkonemataceae, Aerosakkonematales ord. nov., Cyanobacteria) from benthic tropical and subtropical fresh waters, with the description of four new species.</title>
        <authorList>
            <person name="Moretto J.A."/>
            <person name="Berthold D.E."/>
            <person name="Lefler F.W."/>
            <person name="Huang I.-S."/>
            <person name="Laughinghouse H. IV."/>
        </authorList>
    </citation>
    <scope>NUCLEOTIDE SEQUENCE [LARGE SCALE GENOMIC DNA]</scope>
    <source>
        <strain evidence="1 2">BLCC-F46</strain>
    </source>
</reference>
<keyword evidence="2" id="KW-1185">Reference proteome</keyword>
<name>A0ABV4X2S0_9CYAN</name>
<sequence length="51" mass="5715">MFVLLNADGINKAVAIELRLGMSATLTFPYLRGWAKTIREISEKVKYKLSG</sequence>
<gene>
    <name evidence="1" type="ORF">ACE1CC_09265</name>
</gene>
<organism evidence="1 2">
    <name type="scientific">Floridaenema aerugineum BLCC-F46</name>
    <dbReference type="NCBI Taxonomy" id="3153654"/>
    <lineage>
        <taxon>Bacteria</taxon>
        <taxon>Bacillati</taxon>
        <taxon>Cyanobacteriota</taxon>
        <taxon>Cyanophyceae</taxon>
        <taxon>Oscillatoriophycideae</taxon>
        <taxon>Aerosakkonematales</taxon>
        <taxon>Aerosakkonemataceae</taxon>
        <taxon>Floridanema</taxon>
        <taxon>Floridanema aerugineum</taxon>
    </lineage>
</organism>